<dbReference type="InterPro" id="IPR013010">
    <property type="entry name" value="Znf_SIAH"/>
</dbReference>
<sequence>MSWKRRERWRRRTESGDGERAREGEPRRLEKTNRSAASNGSIDLDLLDCTICMDPLRPPVLQCTVGHVICSSCHGSLLNKDSCHMCTATGGYNRCIALDKILESFCVSCSNAVYGCTVKTLYYKAKDHRNLCPHAPCFCPGPACSFAGTTVKLLAHLTGDHKWKSKEVKYDAKFTLPVKEGTWVLHAQGHAPLFLVKFTPAPPFGNVASVLCVGPHATAEHRFRCCLRCSGPAIGQQKSSDFLVRSTTLSDGLQLTEYDGSLLFASSTRSITAHIRDVVRDKHKRGMSIRLR</sequence>
<gene>
    <name evidence="13" type="ORF">CFC21_039191</name>
</gene>
<comment type="pathway">
    <text evidence="2">Protein modification; protein ubiquitination.</text>
</comment>
<name>A0A3B6FIR2_WHEAT</name>
<comment type="similarity">
    <text evidence="3">Belongs to the SINA (Seven in absentia) family.</text>
</comment>
<dbReference type="InterPro" id="IPR052088">
    <property type="entry name" value="E3_ubiquitin-ligase_SINA"/>
</dbReference>
<dbReference type="PANTHER" id="PTHR10315:SF165">
    <property type="entry name" value="RING-TYPE E3 UBIQUITIN TRANSFERASE"/>
    <property type="match status" value="1"/>
</dbReference>
<dbReference type="InterPro" id="IPR013083">
    <property type="entry name" value="Znf_RING/FYVE/PHD"/>
</dbReference>
<evidence type="ECO:0000256" key="11">
    <source>
        <dbReference type="SAM" id="MobiDB-lite"/>
    </source>
</evidence>
<evidence type="ECO:0000259" key="12">
    <source>
        <dbReference type="PROSITE" id="PS51081"/>
    </source>
</evidence>
<keyword evidence="8" id="KW-0833">Ubl conjugation pathway</keyword>
<evidence type="ECO:0000256" key="3">
    <source>
        <dbReference type="ARBA" id="ARBA00009119"/>
    </source>
</evidence>
<accession>A0A3B6FIR2</accession>
<keyword evidence="6" id="KW-0479">Metal-binding</keyword>
<protein>
    <recommendedName>
        <fullName evidence="4">RING-type E3 ubiquitin transferase</fullName>
        <ecNumber evidence="4">2.3.2.27</ecNumber>
    </recommendedName>
</protein>
<comment type="caution">
    <text evidence="13">The sequence shown here is derived from an EMBL/GenBank/DDBJ whole genome shotgun (WGS) entry which is preliminary data.</text>
</comment>
<proteinExistence type="inferred from homology"/>
<feature type="domain" description="SIAH-type" evidence="12">
    <location>
        <begin position="104"/>
        <end position="162"/>
    </location>
</feature>
<dbReference type="EC" id="2.3.2.27" evidence="4"/>
<evidence type="ECO:0000256" key="6">
    <source>
        <dbReference type="ARBA" id="ARBA00022723"/>
    </source>
</evidence>
<feature type="compositionally biased region" description="Basic residues" evidence="11">
    <location>
        <begin position="1"/>
        <end position="11"/>
    </location>
</feature>
<feature type="region of interest" description="Disordered" evidence="11">
    <location>
        <begin position="1"/>
        <end position="36"/>
    </location>
</feature>
<evidence type="ECO:0000256" key="2">
    <source>
        <dbReference type="ARBA" id="ARBA00004906"/>
    </source>
</evidence>
<reference evidence="13" key="1">
    <citation type="journal article" date="2017" name="Gigascience">
        <title>The first near-complete assembly of the hexaploid bread wheat genome, Triticum aestivum.</title>
        <authorList>
            <person name="Zimin A.V."/>
            <person name="Puiu D."/>
            <person name="Hall R."/>
            <person name="Kingan S."/>
            <person name="Clavijo B.J."/>
            <person name="Salzberg S.L."/>
        </authorList>
    </citation>
    <scope>NUCLEOTIDE SEQUENCE</scope>
    <source>
        <tissue evidence="13">Leaf</tissue>
    </source>
</reference>
<dbReference type="PANTHER" id="PTHR10315">
    <property type="entry name" value="E3 UBIQUITIN PROTEIN LIGASE SIAH"/>
    <property type="match status" value="1"/>
</dbReference>
<dbReference type="OMA" id="AHESKCI"/>
<reference evidence="13" key="2">
    <citation type="submission" date="2020-03" db="EMBL/GenBank/DDBJ databases">
        <title>The second near-complete assembly of the hexaploid bread wheat (Triticum aestivum) genome.</title>
        <authorList>
            <person name="Zimin A.V."/>
            <person name="Puiu D."/>
            <person name="Shumante A."/>
            <person name="Alonge M."/>
            <person name="Salzberg S.L."/>
        </authorList>
    </citation>
    <scope>NUCLEOTIDE SEQUENCE</scope>
    <source>
        <tissue evidence="13">Leaf</tissue>
    </source>
</reference>
<dbReference type="EMBL" id="CM022218">
    <property type="protein sequence ID" value="KAF7027119.1"/>
    <property type="molecule type" value="Genomic_DNA"/>
</dbReference>
<keyword evidence="9" id="KW-0862">Zinc</keyword>
<dbReference type="InterPro" id="IPR049548">
    <property type="entry name" value="Sina-like_RING"/>
</dbReference>
<keyword evidence="5" id="KW-0808">Transferase</keyword>
<evidence type="ECO:0000256" key="5">
    <source>
        <dbReference type="ARBA" id="ARBA00022679"/>
    </source>
</evidence>
<evidence type="ECO:0000256" key="8">
    <source>
        <dbReference type="ARBA" id="ARBA00022786"/>
    </source>
</evidence>
<evidence type="ECO:0000256" key="9">
    <source>
        <dbReference type="ARBA" id="ARBA00022833"/>
    </source>
</evidence>
<dbReference type="Pfam" id="PF21361">
    <property type="entry name" value="Sina_ZnF"/>
    <property type="match status" value="1"/>
</dbReference>
<evidence type="ECO:0000313" key="13">
    <source>
        <dbReference type="EMBL" id="KAF7027119.1"/>
    </source>
</evidence>
<dbReference type="PROSITE" id="PS51081">
    <property type="entry name" value="ZF_SIAH"/>
    <property type="match status" value="1"/>
</dbReference>
<dbReference type="SUPFAM" id="SSF49599">
    <property type="entry name" value="TRAF domain-like"/>
    <property type="match status" value="1"/>
</dbReference>
<dbReference type="STRING" id="4565.A0A077RUG6"/>
<dbReference type="Pfam" id="PF21362">
    <property type="entry name" value="Sina_RING"/>
    <property type="match status" value="1"/>
</dbReference>
<evidence type="ECO:0000256" key="4">
    <source>
        <dbReference type="ARBA" id="ARBA00012483"/>
    </source>
</evidence>
<feature type="compositionally biased region" description="Basic and acidic residues" evidence="11">
    <location>
        <begin position="12"/>
        <end position="33"/>
    </location>
</feature>
<evidence type="ECO:0000256" key="7">
    <source>
        <dbReference type="ARBA" id="ARBA00022771"/>
    </source>
</evidence>
<evidence type="ECO:0000256" key="1">
    <source>
        <dbReference type="ARBA" id="ARBA00000900"/>
    </source>
</evidence>
<organism evidence="13">
    <name type="scientific">Triticum aestivum</name>
    <name type="common">Wheat</name>
    <dbReference type="NCBI Taxonomy" id="4565"/>
    <lineage>
        <taxon>Eukaryota</taxon>
        <taxon>Viridiplantae</taxon>
        <taxon>Streptophyta</taxon>
        <taxon>Embryophyta</taxon>
        <taxon>Tracheophyta</taxon>
        <taxon>Spermatophyta</taxon>
        <taxon>Magnoliopsida</taxon>
        <taxon>Liliopsida</taxon>
        <taxon>Poales</taxon>
        <taxon>Poaceae</taxon>
        <taxon>BOP clade</taxon>
        <taxon>Pooideae</taxon>
        <taxon>Triticodae</taxon>
        <taxon>Triticeae</taxon>
        <taxon>Triticinae</taxon>
        <taxon>Triticum</taxon>
    </lineage>
</organism>
<evidence type="ECO:0000256" key="10">
    <source>
        <dbReference type="PROSITE-ProRule" id="PRU00455"/>
    </source>
</evidence>
<dbReference type="Proteomes" id="UP000815260">
    <property type="component" value="Chromosome 3B"/>
</dbReference>
<comment type="catalytic activity">
    <reaction evidence="1">
        <text>S-ubiquitinyl-[E2 ubiquitin-conjugating enzyme]-L-cysteine + [acceptor protein]-L-lysine = [E2 ubiquitin-conjugating enzyme]-L-cysteine + N(6)-ubiquitinyl-[acceptor protein]-L-lysine.</text>
        <dbReference type="EC" id="2.3.2.27"/>
    </reaction>
</comment>
<keyword evidence="7 10" id="KW-0863">Zinc-finger</keyword>
<dbReference type="Gene3D" id="3.30.40.10">
    <property type="entry name" value="Zinc/RING finger domain, C3HC4 (zinc finger)"/>
    <property type="match status" value="2"/>
</dbReference>